<dbReference type="CDD" id="cd00130">
    <property type="entry name" value="PAS"/>
    <property type="match status" value="2"/>
</dbReference>
<sequence>MRPLSPRRYALLALVLSLAIAALFARALLTLREEQWDHARQTNANLAHTIEQNIGRTIDSISESLDGIVDSMHRDDVRTLPLATRRALIFDRSLHMEGMGATLVLDQAGHIILDSLSDTPRKGNFADREYFQVHRQGAVQGLFIGTPLHSRLSNGSLMIPFSRAYFHKDGSFAGVVLGTMQVDYLDKLLASANMGTASLATLWREDGMVLADAPRDDAAVGTFTMSYAQLRRSATAAQGTFTDIGLTDGIERMHVFQRVKNYPLVVGLAQPVDTILAQWRRSALVWGGLAALLVFASMGLAWLFVRELRMRQTIGGQLRQVEHDLSTILHNLPSMVAYWDSKLRNRYANQAYLSWSGLSAEQLRARRMDEVAGPRIFAQVQPYVQQALEGHRQVFERTLRMPSGETRYGVVSYIPDVQDGEIKGFFVQIDDLTERKHMEDMLFEEKELVRLTLQAIGDAVICTDAEGHIVYLNPVAEVMTGWQAFDASGQHVNHVAPLQMPSGHPDDASPVQRALAEGTNQLVQRGVVLRRRNGEEIEVEQSASPITDVEGKVTGAVMVLRDVTEAMALSRRMAHLAQYDALTDLPNRLLLQDRAQQAIARAKRERHCMALIYIDLDGFKQVNDTLGHDAGDALLVQMAHRFQGAVRQSDTVCRQGGDEFIVLLPNLDDARQALVVAGKLQAACAEPFELEGQQRQIHLSGGIALYPQHGEDFEALSRNADAAMYVAKRAGRRQFRVFGDSGMADAGIDESAC</sequence>
<dbReference type="SMART" id="SM00267">
    <property type="entry name" value="GGDEF"/>
    <property type="match status" value="1"/>
</dbReference>
<reference evidence="6" key="1">
    <citation type="submission" date="2016-10" db="EMBL/GenBank/DDBJ databases">
        <authorList>
            <person name="Varghese N."/>
            <person name="Submissions S."/>
        </authorList>
    </citation>
    <scope>NUCLEOTIDE SEQUENCE [LARGE SCALE GENOMIC DNA]</scope>
    <source>
        <strain evidence="6">DSM 27981</strain>
    </source>
</reference>
<evidence type="ECO:0000259" key="2">
    <source>
        <dbReference type="PROSITE" id="PS50112"/>
    </source>
</evidence>
<keyword evidence="1" id="KW-0472">Membrane</keyword>
<dbReference type="EMBL" id="FONX01000001">
    <property type="protein sequence ID" value="SFE28558.1"/>
    <property type="molecule type" value="Genomic_DNA"/>
</dbReference>
<dbReference type="InterPro" id="IPR013767">
    <property type="entry name" value="PAS_fold"/>
</dbReference>
<dbReference type="Pfam" id="PF00989">
    <property type="entry name" value="PAS"/>
    <property type="match status" value="1"/>
</dbReference>
<dbReference type="InterPro" id="IPR052155">
    <property type="entry name" value="Biofilm_reg_signaling"/>
</dbReference>
<dbReference type="PROSITE" id="PS50887">
    <property type="entry name" value="GGDEF"/>
    <property type="match status" value="1"/>
</dbReference>
<dbReference type="Gene3D" id="3.30.450.20">
    <property type="entry name" value="PAS domain"/>
    <property type="match status" value="4"/>
</dbReference>
<dbReference type="Pfam" id="PF22588">
    <property type="entry name" value="dCache_1_like"/>
    <property type="match status" value="1"/>
</dbReference>
<dbReference type="InterPro" id="IPR054327">
    <property type="entry name" value="His-kinase-like_sensor"/>
</dbReference>
<dbReference type="CDD" id="cd12914">
    <property type="entry name" value="PDC1_DGC_like"/>
    <property type="match status" value="1"/>
</dbReference>
<dbReference type="PANTHER" id="PTHR44757:SF4">
    <property type="entry name" value="DIGUANYLATE CYCLASE DGCE-RELATED"/>
    <property type="match status" value="1"/>
</dbReference>
<dbReference type="GO" id="GO:0006355">
    <property type="term" value="P:regulation of DNA-templated transcription"/>
    <property type="evidence" value="ECO:0007669"/>
    <property type="project" value="InterPro"/>
</dbReference>
<dbReference type="InterPro" id="IPR043128">
    <property type="entry name" value="Rev_trsase/Diguanyl_cyclase"/>
</dbReference>
<dbReference type="InterPro" id="IPR035965">
    <property type="entry name" value="PAS-like_dom_sf"/>
</dbReference>
<dbReference type="AlphaFoldDB" id="A0A1I1ZB61"/>
<keyword evidence="1" id="KW-1133">Transmembrane helix</keyword>
<dbReference type="SUPFAM" id="SSF55073">
    <property type="entry name" value="Nucleotide cyclase"/>
    <property type="match status" value="1"/>
</dbReference>
<evidence type="ECO:0000256" key="1">
    <source>
        <dbReference type="SAM" id="Phobius"/>
    </source>
</evidence>
<feature type="transmembrane region" description="Helical" evidence="1">
    <location>
        <begin position="283"/>
        <end position="305"/>
    </location>
</feature>
<gene>
    <name evidence="5" type="ORF">SAMN04489711_10115</name>
</gene>
<evidence type="ECO:0000259" key="3">
    <source>
        <dbReference type="PROSITE" id="PS50113"/>
    </source>
</evidence>
<feature type="domain" description="PAS" evidence="2">
    <location>
        <begin position="321"/>
        <end position="391"/>
    </location>
</feature>
<dbReference type="FunFam" id="3.30.70.270:FF:000001">
    <property type="entry name" value="Diguanylate cyclase domain protein"/>
    <property type="match status" value="1"/>
</dbReference>
<dbReference type="PANTHER" id="PTHR44757">
    <property type="entry name" value="DIGUANYLATE CYCLASE DGCP"/>
    <property type="match status" value="1"/>
</dbReference>
<dbReference type="InterPro" id="IPR000014">
    <property type="entry name" value="PAS"/>
</dbReference>
<dbReference type="Pfam" id="PF00990">
    <property type="entry name" value="GGDEF"/>
    <property type="match status" value="1"/>
</dbReference>
<dbReference type="NCBIfam" id="TIGR00254">
    <property type="entry name" value="GGDEF"/>
    <property type="match status" value="1"/>
</dbReference>
<proteinExistence type="predicted"/>
<protein>
    <submittedName>
        <fullName evidence="5">PAS domain S-box-containing protein/diguanylate cyclase (GGDEF) domain-containing protein</fullName>
    </submittedName>
</protein>
<feature type="domain" description="GGDEF" evidence="4">
    <location>
        <begin position="607"/>
        <end position="740"/>
    </location>
</feature>
<feature type="domain" description="PAS" evidence="2">
    <location>
        <begin position="445"/>
        <end position="526"/>
    </location>
</feature>
<evidence type="ECO:0000259" key="4">
    <source>
        <dbReference type="PROSITE" id="PS50887"/>
    </source>
</evidence>
<accession>A0A1I1ZB61</accession>
<dbReference type="Gene3D" id="3.30.70.270">
    <property type="match status" value="1"/>
</dbReference>
<dbReference type="PROSITE" id="PS50112">
    <property type="entry name" value="PAS"/>
    <property type="match status" value="2"/>
</dbReference>
<dbReference type="GO" id="GO:0003824">
    <property type="term" value="F:catalytic activity"/>
    <property type="evidence" value="ECO:0007669"/>
    <property type="project" value="UniProtKB-ARBA"/>
</dbReference>
<dbReference type="InterPro" id="IPR001610">
    <property type="entry name" value="PAC"/>
</dbReference>
<dbReference type="PROSITE" id="PS50113">
    <property type="entry name" value="PAC"/>
    <property type="match status" value="1"/>
</dbReference>
<feature type="domain" description="PAC" evidence="3">
    <location>
        <begin position="523"/>
        <end position="575"/>
    </location>
</feature>
<dbReference type="SMART" id="SM00086">
    <property type="entry name" value="PAC"/>
    <property type="match status" value="2"/>
</dbReference>
<dbReference type="STRING" id="1177982.SAMN04489711_10115"/>
<dbReference type="NCBIfam" id="TIGR00229">
    <property type="entry name" value="sensory_box"/>
    <property type="match status" value="2"/>
</dbReference>
<dbReference type="SMART" id="SM00091">
    <property type="entry name" value="PAS"/>
    <property type="match status" value="2"/>
</dbReference>
<dbReference type="CDD" id="cd12915">
    <property type="entry name" value="PDC2_DGC_like"/>
    <property type="match status" value="1"/>
</dbReference>
<dbReference type="Pfam" id="PF08448">
    <property type="entry name" value="PAS_4"/>
    <property type="match status" value="1"/>
</dbReference>
<dbReference type="InterPro" id="IPR000160">
    <property type="entry name" value="GGDEF_dom"/>
</dbReference>
<evidence type="ECO:0000313" key="5">
    <source>
        <dbReference type="EMBL" id="SFE28558.1"/>
    </source>
</evidence>
<dbReference type="SUPFAM" id="SSF55785">
    <property type="entry name" value="PYP-like sensor domain (PAS domain)"/>
    <property type="match status" value="2"/>
</dbReference>
<dbReference type="InterPro" id="IPR000700">
    <property type="entry name" value="PAS-assoc_C"/>
</dbReference>
<dbReference type="RefSeq" id="WP_092936391.1">
    <property type="nucleotide sequence ID" value="NZ_FONX01000001.1"/>
</dbReference>
<evidence type="ECO:0000313" key="6">
    <source>
        <dbReference type="Proteomes" id="UP000199119"/>
    </source>
</evidence>
<keyword evidence="1" id="KW-0812">Transmembrane</keyword>
<organism evidence="5 6">
    <name type="scientific">Paracidovorax wautersii</name>
    <dbReference type="NCBI Taxonomy" id="1177982"/>
    <lineage>
        <taxon>Bacteria</taxon>
        <taxon>Pseudomonadati</taxon>
        <taxon>Pseudomonadota</taxon>
        <taxon>Betaproteobacteria</taxon>
        <taxon>Burkholderiales</taxon>
        <taxon>Comamonadaceae</taxon>
        <taxon>Paracidovorax</taxon>
    </lineage>
</organism>
<dbReference type="OrthoDB" id="8929028at2"/>
<keyword evidence="6" id="KW-1185">Reference proteome</keyword>
<dbReference type="InterPro" id="IPR013656">
    <property type="entry name" value="PAS_4"/>
</dbReference>
<dbReference type="InterPro" id="IPR029787">
    <property type="entry name" value="Nucleotide_cyclase"/>
</dbReference>
<dbReference type="Proteomes" id="UP000199119">
    <property type="component" value="Unassembled WGS sequence"/>
</dbReference>
<name>A0A1I1ZB61_9BURK</name>
<dbReference type="CDD" id="cd01949">
    <property type="entry name" value="GGDEF"/>
    <property type="match status" value="1"/>
</dbReference>